<dbReference type="EMBL" id="GU588301">
    <property type="protein sequence ID" value="ADO28257.1"/>
    <property type="molecule type" value="mRNA"/>
</dbReference>
<dbReference type="PRINTS" id="PR00068">
    <property type="entry name" value="CUZNDISMTASE"/>
</dbReference>
<gene>
    <name evidence="3" type="primary">SODC</name>
</gene>
<evidence type="ECO:0000313" key="3">
    <source>
        <dbReference type="EMBL" id="ADO28257.1"/>
    </source>
</evidence>
<feature type="domain" description="Superoxide dismutase copper/zinc binding" evidence="2">
    <location>
        <begin position="49"/>
        <end position="180"/>
    </location>
</feature>
<protein>
    <submittedName>
        <fullName evidence="3">Cu-Zn superoxide dismutase</fullName>
    </submittedName>
</protein>
<dbReference type="SUPFAM" id="SSF49329">
    <property type="entry name" value="Cu,Zn superoxide dismutase-like"/>
    <property type="match status" value="1"/>
</dbReference>
<dbReference type="GO" id="GO:0005507">
    <property type="term" value="F:copper ion binding"/>
    <property type="evidence" value="ECO:0007669"/>
    <property type="project" value="InterPro"/>
</dbReference>
<dbReference type="CDD" id="cd00305">
    <property type="entry name" value="Cu-Zn_Superoxide_Dismutase"/>
    <property type="match status" value="1"/>
</dbReference>
<sequence>MIQLSFLNLSLLTLLAQIPYSLGCMPQQNKNILNVKNGIVLMTANPNYSGQVFMRTNSDGMTSSLLGNVTGFTPNSTHGVHFHEFGDMSNSCTSTGLHFNPTNMTHGNIGGVISHSGDLGNIIADANGTLIFNTTNAGLIVLEALGRALVIHSLQDDLGLGGNAGSLTTGNSGSRLTCGILAVQNI</sequence>
<name>E3TD71_ICTFU</name>
<dbReference type="Gene3D" id="2.60.40.200">
    <property type="entry name" value="Superoxide dismutase, copper/zinc binding domain"/>
    <property type="match status" value="1"/>
</dbReference>
<evidence type="ECO:0000259" key="2">
    <source>
        <dbReference type="Pfam" id="PF00080"/>
    </source>
</evidence>
<evidence type="ECO:0000256" key="1">
    <source>
        <dbReference type="SAM" id="SignalP"/>
    </source>
</evidence>
<organism evidence="3">
    <name type="scientific">Ictalurus furcatus</name>
    <name type="common">Blue catfish</name>
    <name type="synonym">Pimelodus furcatus</name>
    <dbReference type="NCBI Taxonomy" id="66913"/>
    <lineage>
        <taxon>Eukaryota</taxon>
        <taxon>Metazoa</taxon>
        <taxon>Chordata</taxon>
        <taxon>Craniata</taxon>
        <taxon>Vertebrata</taxon>
        <taxon>Euteleostomi</taxon>
        <taxon>Actinopterygii</taxon>
        <taxon>Neopterygii</taxon>
        <taxon>Teleostei</taxon>
        <taxon>Ostariophysi</taxon>
        <taxon>Siluriformes</taxon>
        <taxon>Ictaluridae</taxon>
        <taxon>Ictalurus</taxon>
    </lineage>
</organism>
<dbReference type="Pfam" id="PF00080">
    <property type="entry name" value="Sod_Cu"/>
    <property type="match status" value="1"/>
</dbReference>
<reference evidence="3" key="1">
    <citation type="journal article" date="2010" name="PLoS ONE">
        <title>Identification and characterization of full-length cDNAs in channel catfish (Ictalurus punctatus) and blue catfish (Ictalurus furcatus).</title>
        <authorList>
            <person name="Chen F."/>
            <person name="Lee Y."/>
            <person name="Jiang Y."/>
            <person name="Wang S."/>
            <person name="Peatman E."/>
            <person name="Abernathy J."/>
            <person name="Liu H."/>
            <person name="Liu S."/>
            <person name="Kucuktas H."/>
            <person name="Ke C."/>
            <person name="Liu Z."/>
        </authorList>
    </citation>
    <scope>NUCLEOTIDE SEQUENCE</scope>
</reference>
<dbReference type="GO" id="GO:0006801">
    <property type="term" value="P:superoxide metabolic process"/>
    <property type="evidence" value="ECO:0007669"/>
    <property type="project" value="InterPro"/>
</dbReference>
<dbReference type="PANTHER" id="PTHR10003">
    <property type="entry name" value="SUPEROXIDE DISMUTASE CU-ZN -RELATED"/>
    <property type="match status" value="1"/>
</dbReference>
<dbReference type="InterPro" id="IPR024134">
    <property type="entry name" value="SOD_Cu/Zn_/chaperone"/>
</dbReference>
<dbReference type="AlphaFoldDB" id="E3TD71"/>
<dbReference type="InterPro" id="IPR036423">
    <property type="entry name" value="SOD-like_Cu/Zn_dom_sf"/>
</dbReference>
<proteinExistence type="evidence at transcript level"/>
<dbReference type="InterPro" id="IPR001424">
    <property type="entry name" value="SOD_Cu_Zn_dom"/>
</dbReference>
<accession>E3TD71</accession>
<feature type="chain" id="PRO_5003180674" evidence="1">
    <location>
        <begin position="24"/>
        <end position="186"/>
    </location>
</feature>
<keyword evidence="1" id="KW-0732">Signal</keyword>
<feature type="signal peptide" evidence="1">
    <location>
        <begin position="1"/>
        <end position="23"/>
    </location>
</feature>